<dbReference type="Proteomes" id="UP000311382">
    <property type="component" value="Unassembled WGS sequence"/>
</dbReference>
<feature type="compositionally biased region" description="Basic and acidic residues" evidence="1">
    <location>
        <begin position="341"/>
        <end position="359"/>
    </location>
</feature>
<protein>
    <submittedName>
        <fullName evidence="3">GNAT domain-containing protein</fullName>
    </submittedName>
</protein>
<dbReference type="InterPro" id="IPR000182">
    <property type="entry name" value="GNAT_dom"/>
</dbReference>
<feature type="compositionally biased region" description="Basic residues" evidence="1">
    <location>
        <begin position="320"/>
        <end position="332"/>
    </location>
</feature>
<evidence type="ECO:0000259" key="2">
    <source>
        <dbReference type="Pfam" id="PF13302"/>
    </source>
</evidence>
<reference evidence="3 4" key="1">
    <citation type="submission" date="2019-03" db="EMBL/GenBank/DDBJ databases">
        <title>Rhodosporidium diobovatum UCD-FST 08-225 genome sequencing, assembly, and annotation.</title>
        <authorList>
            <person name="Fakankun I.U."/>
            <person name="Fristensky B."/>
            <person name="Levin D.B."/>
        </authorList>
    </citation>
    <scope>NUCLEOTIDE SEQUENCE [LARGE SCALE GENOMIC DNA]</scope>
    <source>
        <strain evidence="3 4">UCD-FST 08-225</strain>
    </source>
</reference>
<gene>
    <name evidence="3" type="ORF">DMC30DRAFT_449752</name>
</gene>
<accession>A0A5C5FNI3</accession>
<dbReference type="Pfam" id="PF13302">
    <property type="entry name" value="Acetyltransf_3"/>
    <property type="match status" value="1"/>
</dbReference>
<dbReference type="EMBL" id="SOZI01000205">
    <property type="protein sequence ID" value="TNY17421.1"/>
    <property type="molecule type" value="Genomic_DNA"/>
</dbReference>
<dbReference type="Gene3D" id="3.40.630.30">
    <property type="match status" value="1"/>
</dbReference>
<evidence type="ECO:0000256" key="1">
    <source>
        <dbReference type="SAM" id="MobiDB-lite"/>
    </source>
</evidence>
<feature type="non-terminal residue" evidence="3">
    <location>
        <position position="418"/>
    </location>
</feature>
<dbReference type="OrthoDB" id="630895at2759"/>
<sequence>MSQALADPPCPHCGKLPFERAESSTPPRACPWCKHVDLAVSFCDEQCWDAGIAKHRQTHCAGKSGRVLQVAPGREDDLKHFCTRGCQVTIETPRLRLRPVRLSDNDRIAAIKTDPVVNRTQLYGDPRPSFIFSMFTRGYVEALMPGLKSAAGQGRCGYVFAIEPKEREGAVRPREHELAREHLDASGYVGNLGINIVQAPRASAPKAGEPFVYPSAEALAEAGAHATIFYELHPDYWGQGLMTEAIRSVLPFIFDVLRLPHVIIDPLATNASSIKLAERLGFTLVGAKGPGSWGKGRQLLFRLTGEEWRSAVRRTEGNRRKAARKKKNRKGRREAAAVVETVEKEEQASEQAEKDEHLEGSVAQRAADGMGGVDGNGQSRADERGEAPQDTASPERGVCRWCQVPSHAGVLGCSCCDW</sequence>
<dbReference type="STRING" id="5288.A0A5C5FNI3"/>
<dbReference type="InterPro" id="IPR051531">
    <property type="entry name" value="N-acetyltransferase"/>
</dbReference>
<name>A0A5C5FNI3_9BASI</name>
<dbReference type="SUPFAM" id="SSF55729">
    <property type="entry name" value="Acyl-CoA N-acyltransferases (Nat)"/>
    <property type="match status" value="1"/>
</dbReference>
<dbReference type="GO" id="GO:0016747">
    <property type="term" value="F:acyltransferase activity, transferring groups other than amino-acyl groups"/>
    <property type="evidence" value="ECO:0007669"/>
    <property type="project" value="InterPro"/>
</dbReference>
<comment type="caution">
    <text evidence="3">The sequence shown here is derived from an EMBL/GenBank/DDBJ whole genome shotgun (WGS) entry which is preliminary data.</text>
</comment>
<evidence type="ECO:0000313" key="4">
    <source>
        <dbReference type="Proteomes" id="UP000311382"/>
    </source>
</evidence>
<organism evidence="3 4">
    <name type="scientific">Rhodotorula diobovata</name>
    <dbReference type="NCBI Taxonomy" id="5288"/>
    <lineage>
        <taxon>Eukaryota</taxon>
        <taxon>Fungi</taxon>
        <taxon>Dikarya</taxon>
        <taxon>Basidiomycota</taxon>
        <taxon>Pucciniomycotina</taxon>
        <taxon>Microbotryomycetes</taxon>
        <taxon>Sporidiobolales</taxon>
        <taxon>Sporidiobolaceae</taxon>
        <taxon>Rhodotorula</taxon>
    </lineage>
</organism>
<dbReference type="AlphaFoldDB" id="A0A5C5FNI3"/>
<proteinExistence type="predicted"/>
<keyword evidence="4" id="KW-1185">Reference proteome</keyword>
<dbReference type="PANTHER" id="PTHR43792">
    <property type="entry name" value="GNAT FAMILY, PUTATIVE (AFU_ORTHOLOGUE AFUA_3G00765)-RELATED-RELATED"/>
    <property type="match status" value="1"/>
</dbReference>
<dbReference type="PANTHER" id="PTHR43792:SF15">
    <property type="entry name" value="MYND-TYPE DOMAIN-CONTAINING PROTEIN"/>
    <property type="match status" value="1"/>
</dbReference>
<feature type="domain" description="N-acetyltransferase" evidence="2">
    <location>
        <begin position="94"/>
        <end position="283"/>
    </location>
</feature>
<dbReference type="InterPro" id="IPR016181">
    <property type="entry name" value="Acyl_CoA_acyltransferase"/>
</dbReference>
<evidence type="ECO:0000313" key="3">
    <source>
        <dbReference type="EMBL" id="TNY17421.1"/>
    </source>
</evidence>
<feature type="region of interest" description="Disordered" evidence="1">
    <location>
        <begin position="312"/>
        <end position="396"/>
    </location>
</feature>